<sequence>MKKTLKRIALVLIATPFVLATIAAIVYFTYALLAVGGESTQHQAYLKKHMQEVTLGENKFDIFDEAFYNSKVIMLGEVHGFAKPQELDFELLKHLNQKTGLTHYLAEVDHSQAYFLNQYLATGDEKLLDYVYQTWVDLNAQWANKESYNKMQKIYAYNQTLPTNKRITIVGVDRIHDTDVTKRHLTELLQTANYKTGSDAIVDSLTQHLTDSTTENDALRTFASNNLKAELELPQTIATELQHIFTNLHYQQQNIARDSVMFLNLKNLAYTNNWQNEQFYGMWGLMHMLQNKVNGGYTSFAAHLKNNDSPFRNKITTINIMATDSENMIPAGMMPKSINKGQAYVNTTWVNSDGPMVFVNGIKDLKAVTKENSVAIFKLNAQDSPYKSSALLSNTSVLMPGQGGVKPDAENATITQACQYVVLIRNSKAATPIKAML</sequence>
<keyword evidence="2" id="KW-1185">Reference proteome</keyword>
<name>A0A6B2H8G5_9BACT</name>
<comment type="caution">
    <text evidence="1">The sequence shown here is derived from an EMBL/GenBank/DDBJ whole genome shotgun (WGS) entry which is preliminary data.</text>
</comment>
<dbReference type="RefSeq" id="WP_162346938.1">
    <property type="nucleotide sequence ID" value="NZ_JAAEAA010000017.1"/>
</dbReference>
<evidence type="ECO:0000313" key="1">
    <source>
        <dbReference type="EMBL" id="NDK56877.1"/>
    </source>
</evidence>
<gene>
    <name evidence="1" type="ORF">GWO68_13205</name>
</gene>
<dbReference type="Proteomes" id="UP000478546">
    <property type="component" value="Unassembled WGS sequence"/>
</dbReference>
<evidence type="ECO:0000313" key="2">
    <source>
        <dbReference type="Proteomes" id="UP000478546"/>
    </source>
</evidence>
<dbReference type="Gene3D" id="3.30.1870.10">
    <property type="entry name" value="EreA-like, domain 2"/>
    <property type="match status" value="1"/>
</dbReference>
<reference evidence="1 2" key="1">
    <citation type="submission" date="2020-01" db="EMBL/GenBank/DDBJ databases">
        <authorList>
            <person name="Kim M.K."/>
        </authorList>
    </citation>
    <scope>NUCLEOTIDE SEQUENCE [LARGE SCALE GENOMIC DNA]</scope>
    <source>
        <strain evidence="1 2">BT213</strain>
    </source>
</reference>
<proteinExistence type="predicted"/>
<dbReference type="EMBL" id="JAAEAA010000017">
    <property type="protein sequence ID" value="NDK56877.1"/>
    <property type="molecule type" value="Genomic_DNA"/>
</dbReference>
<accession>A0A6B2H8G5</accession>
<dbReference type="SUPFAM" id="SSF159501">
    <property type="entry name" value="EreA/ChaN-like"/>
    <property type="match status" value="1"/>
</dbReference>
<protein>
    <submittedName>
        <fullName evidence="1">Erythromycin esterase family protein</fullName>
    </submittedName>
</protein>
<organism evidence="1 2">
    <name type="scientific">Pontibacter fetidus</name>
    <dbReference type="NCBI Taxonomy" id="2700082"/>
    <lineage>
        <taxon>Bacteria</taxon>
        <taxon>Pseudomonadati</taxon>
        <taxon>Bacteroidota</taxon>
        <taxon>Cytophagia</taxon>
        <taxon>Cytophagales</taxon>
        <taxon>Hymenobacteraceae</taxon>
        <taxon>Pontibacter</taxon>
    </lineage>
</organism>
<dbReference type="AlphaFoldDB" id="A0A6B2H8G5"/>